<reference evidence="3" key="1">
    <citation type="submission" date="2025-08" db="UniProtKB">
        <authorList>
            <consortium name="RefSeq"/>
        </authorList>
    </citation>
    <scope>IDENTIFICATION</scope>
</reference>
<accession>A0AAJ7FI57</accession>
<protein>
    <submittedName>
        <fullName evidence="3">Uncharacterized protein LOC107266726 isoform X1</fullName>
    </submittedName>
</protein>
<dbReference type="Proteomes" id="UP000694920">
    <property type="component" value="Unplaced"/>
</dbReference>
<keyword evidence="2" id="KW-1185">Reference proteome</keyword>
<dbReference type="AlphaFoldDB" id="A0AAJ7FI57"/>
<evidence type="ECO:0000313" key="3">
    <source>
        <dbReference type="RefSeq" id="XP_015592982.1"/>
    </source>
</evidence>
<evidence type="ECO:0000313" key="2">
    <source>
        <dbReference type="Proteomes" id="UP000694920"/>
    </source>
</evidence>
<evidence type="ECO:0000256" key="1">
    <source>
        <dbReference type="SAM" id="Phobius"/>
    </source>
</evidence>
<organism evidence="2 3">
    <name type="scientific">Cephus cinctus</name>
    <name type="common">Wheat stem sawfly</name>
    <dbReference type="NCBI Taxonomy" id="211228"/>
    <lineage>
        <taxon>Eukaryota</taxon>
        <taxon>Metazoa</taxon>
        <taxon>Ecdysozoa</taxon>
        <taxon>Arthropoda</taxon>
        <taxon>Hexapoda</taxon>
        <taxon>Insecta</taxon>
        <taxon>Pterygota</taxon>
        <taxon>Neoptera</taxon>
        <taxon>Endopterygota</taxon>
        <taxon>Hymenoptera</taxon>
        <taxon>Cephoidea</taxon>
        <taxon>Cephidae</taxon>
        <taxon>Cephus</taxon>
    </lineage>
</organism>
<name>A0AAJ7FI57_CEPCN</name>
<feature type="transmembrane region" description="Helical" evidence="1">
    <location>
        <begin position="12"/>
        <end position="30"/>
    </location>
</feature>
<keyword evidence="1" id="KW-1133">Transmembrane helix</keyword>
<dbReference type="GeneID" id="107266726"/>
<keyword evidence="1" id="KW-0472">Membrane</keyword>
<keyword evidence="1" id="KW-0812">Transmembrane</keyword>
<dbReference type="KEGG" id="ccin:107266726"/>
<dbReference type="RefSeq" id="XP_015592982.1">
    <property type="nucleotide sequence ID" value="XM_015737496.2"/>
</dbReference>
<sequence length="196" mass="22267">MIPLLLRLFNSIIITLINLTITLYTINRFFHTMRAHYKMMAEVAEFNDIVRQSRSSLEYISSNVSEAMKEIEDDIGKELEITRNLTKLNSKMSLMLGRFNTLEEEVIELVRMDCNMESVKIETPIDINEEVQKVLASKKTLEPPTTPKKLRISTTTFLGTREALQQNPISKFSAPQTSVQLIAANDNSTGSNVIPN</sequence>
<proteinExistence type="predicted"/>
<gene>
    <name evidence="3" type="primary">LOC107266726</name>
</gene>